<accession>A0AAN7AHE4</accession>
<keyword evidence="8" id="KW-1185">Reference proteome</keyword>
<reference evidence="7" key="1">
    <citation type="journal article" date="2023" name="Mol. Phylogenet. Evol.">
        <title>Genome-scale phylogeny and comparative genomics of the fungal order Sordariales.</title>
        <authorList>
            <person name="Hensen N."/>
            <person name="Bonometti L."/>
            <person name="Westerberg I."/>
            <person name="Brannstrom I.O."/>
            <person name="Guillou S."/>
            <person name="Cros-Aarteil S."/>
            <person name="Calhoun S."/>
            <person name="Haridas S."/>
            <person name="Kuo A."/>
            <person name="Mondo S."/>
            <person name="Pangilinan J."/>
            <person name="Riley R."/>
            <person name="LaButti K."/>
            <person name="Andreopoulos B."/>
            <person name="Lipzen A."/>
            <person name="Chen C."/>
            <person name="Yan M."/>
            <person name="Daum C."/>
            <person name="Ng V."/>
            <person name="Clum A."/>
            <person name="Steindorff A."/>
            <person name="Ohm R.A."/>
            <person name="Martin F."/>
            <person name="Silar P."/>
            <person name="Natvig D.O."/>
            <person name="Lalanne C."/>
            <person name="Gautier V."/>
            <person name="Ament-Velasquez S.L."/>
            <person name="Kruys A."/>
            <person name="Hutchinson M.I."/>
            <person name="Powell A.J."/>
            <person name="Barry K."/>
            <person name="Miller A.N."/>
            <person name="Grigoriev I.V."/>
            <person name="Debuchy R."/>
            <person name="Gladieux P."/>
            <person name="Hiltunen Thoren M."/>
            <person name="Johannesson H."/>
        </authorList>
    </citation>
    <scope>NUCLEOTIDE SEQUENCE</scope>
    <source>
        <strain evidence="7">PSN309</strain>
    </source>
</reference>
<keyword evidence="2" id="KW-0479">Metal-binding</keyword>
<dbReference type="AlphaFoldDB" id="A0AAN7AHE4"/>
<keyword evidence="5" id="KW-0408">Iron</keyword>
<evidence type="ECO:0000256" key="1">
    <source>
        <dbReference type="ARBA" id="ARBA00001961"/>
    </source>
</evidence>
<evidence type="ECO:0000256" key="3">
    <source>
        <dbReference type="ARBA" id="ARBA00022964"/>
    </source>
</evidence>
<dbReference type="GO" id="GO:0005783">
    <property type="term" value="C:endoplasmic reticulum"/>
    <property type="evidence" value="ECO:0007669"/>
    <property type="project" value="TreeGrafter"/>
</dbReference>
<sequence length="245" mass="27392">MPQPNPLQLLALSLTVAPSAYLGPIFISNFITPHLQQLDLRWLPSFLFRRPATINSTTDTYSPRTSWSAPLPSGSFVVSCILSRAQSFLGTLLSPGRDEMGPAQIVRYTDSQKFDLHHDWFARPRVTDEDIASGRKRLYNRIAIFFMVLQNENVTEGTGETWFPYAKPIASQERLGNDEKDQRVWREHEEGGVAFKPIPGNAVFWVNLHANGSGDGRTLHAGLPVKGGIKTAMNVWPRVFFGPDA</sequence>
<feature type="domain" description="Prolyl 4-hydroxylase alpha subunit" evidence="6">
    <location>
        <begin position="18"/>
        <end position="238"/>
    </location>
</feature>
<keyword evidence="4" id="KW-0560">Oxidoreductase</keyword>
<organism evidence="7 8">
    <name type="scientific">Podospora australis</name>
    <dbReference type="NCBI Taxonomy" id="1536484"/>
    <lineage>
        <taxon>Eukaryota</taxon>
        <taxon>Fungi</taxon>
        <taxon>Dikarya</taxon>
        <taxon>Ascomycota</taxon>
        <taxon>Pezizomycotina</taxon>
        <taxon>Sordariomycetes</taxon>
        <taxon>Sordariomycetidae</taxon>
        <taxon>Sordariales</taxon>
        <taxon>Podosporaceae</taxon>
        <taxon>Podospora</taxon>
    </lineage>
</organism>
<protein>
    <recommendedName>
        <fullName evidence="6">Prolyl 4-hydroxylase alpha subunit domain-containing protein</fullName>
    </recommendedName>
</protein>
<dbReference type="GO" id="GO:0004656">
    <property type="term" value="F:procollagen-proline 4-dioxygenase activity"/>
    <property type="evidence" value="ECO:0007669"/>
    <property type="project" value="TreeGrafter"/>
</dbReference>
<dbReference type="Proteomes" id="UP001302126">
    <property type="component" value="Unassembled WGS sequence"/>
</dbReference>
<dbReference type="EMBL" id="MU864439">
    <property type="protein sequence ID" value="KAK4185830.1"/>
    <property type="molecule type" value="Genomic_DNA"/>
</dbReference>
<evidence type="ECO:0000256" key="4">
    <source>
        <dbReference type="ARBA" id="ARBA00023002"/>
    </source>
</evidence>
<dbReference type="Pfam" id="PF13640">
    <property type="entry name" value="2OG-FeII_Oxy_3"/>
    <property type="match status" value="1"/>
</dbReference>
<evidence type="ECO:0000313" key="7">
    <source>
        <dbReference type="EMBL" id="KAK4185830.1"/>
    </source>
</evidence>
<evidence type="ECO:0000313" key="8">
    <source>
        <dbReference type="Proteomes" id="UP001302126"/>
    </source>
</evidence>
<dbReference type="GO" id="GO:0005506">
    <property type="term" value="F:iron ion binding"/>
    <property type="evidence" value="ECO:0007669"/>
    <property type="project" value="InterPro"/>
</dbReference>
<comment type="cofactor">
    <cofactor evidence="1">
        <name>L-ascorbate</name>
        <dbReference type="ChEBI" id="CHEBI:38290"/>
    </cofactor>
</comment>
<comment type="caution">
    <text evidence="7">The sequence shown here is derived from an EMBL/GenBank/DDBJ whole genome shotgun (WGS) entry which is preliminary data.</text>
</comment>
<dbReference type="Gene3D" id="2.60.120.620">
    <property type="entry name" value="q2cbj1_9rhob like domain"/>
    <property type="match status" value="1"/>
</dbReference>
<evidence type="ECO:0000259" key="6">
    <source>
        <dbReference type="SMART" id="SM00702"/>
    </source>
</evidence>
<dbReference type="InterPro" id="IPR044862">
    <property type="entry name" value="Pro_4_hyd_alph_FE2OG_OXY"/>
</dbReference>
<keyword evidence="3" id="KW-0223">Dioxygenase</keyword>
<reference evidence="7" key="2">
    <citation type="submission" date="2023-05" db="EMBL/GenBank/DDBJ databases">
        <authorList>
            <consortium name="Lawrence Berkeley National Laboratory"/>
            <person name="Steindorff A."/>
            <person name="Hensen N."/>
            <person name="Bonometti L."/>
            <person name="Westerberg I."/>
            <person name="Brannstrom I.O."/>
            <person name="Guillou S."/>
            <person name="Cros-Aarteil S."/>
            <person name="Calhoun S."/>
            <person name="Haridas S."/>
            <person name="Kuo A."/>
            <person name="Mondo S."/>
            <person name="Pangilinan J."/>
            <person name="Riley R."/>
            <person name="Labutti K."/>
            <person name="Andreopoulos B."/>
            <person name="Lipzen A."/>
            <person name="Chen C."/>
            <person name="Yanf M."/>
            <person name="Daum C."/>
            <person name="Ng V."/>
            <person name="Clum A."/>
            <person name="Ohm R."/>
            <person name="Martin F."/>
            <person name="Silar P."/>
            <person name="Natvig D."/>
            <person name="Lalanne C."/>
            <person name="Gautier V."/>
            <person name="Ament-Velasquez S.L."/>
            <person name="Kruys A."/>
            <person name="Hutchinson M.I."/>
            <person name="Powell A.J."/>
            <person name="Barry K."/>
            <person name="Miller A.N."/>
            <person name="Grigoriev I.V."/>
            <person name="Debuchy R."/>
            <person name="Gladieux P."/>
            <person name="Thoren M.H."/>
            <person name="Johannesson H."/>
        </authorList>
    </citation>
    <scope>NUCLEOTIDE SEQUENCE</scope>
    <source>
        <strain evidence="7">PSN309</strain>
    </source>
</reference>
<gene>
    <name evidence="7" type="ORF">QBC35DRAFT_555752</name>
</gene>
<dbReference type="GO" id="GO:0031418">
    <property type="term" value="F:L-ascorbic acid binding"/>
    <property type="evidence" value="ECO:0007669"/>
    <property type="project" value="InterPro"/>
</dbReference>
<dbReference type="SMART" id="SM00702">
    <property type="entry name" value="P4Hc"/>
    <property type="match status" value="1"/>
</dbReference>
<dbReference type="InterPro" id="IPR045054">
    <property type="entry name" value="P4HA-like"/>
</dbReference>
<dbReference type="InterPro" id="IPR006620">
    <property type="entry name" value="Pro_4_hyd_alph"/>
</dbReference>
<dbReference type="PANTHER" id="PTHR10869">
    <property type="entry name" value="PROLYL 4-HYDROXYLASE ALPHA SUBUNIT"/>
    <property type="match status" value="1"/>
</dbReference>
<evidence type="ECO:0000256" key="2">
    <source>
        <dbReference type="ARBA" id="ARBA00022723"/>
    </source>
</evidence>
<name>A0AAN7AHE4_9PEZI</name>
<evidence type="ECO:0000256" key="5">
    <source>
        <dbReference type="ARBA" id="ARBA00023004"/>
    </source>
</evidence>
<dbReference type="PANTHER" id="PTHR10869:SF242">
    <property type="entry name" value="PROLYL 4-HYDROXYLASE ALPHA SUBUNIT DOMAIN-CONTAINING PROTEIN"/>
    <property type="match status" value="1"/>
</dbReference>
<proteinExistence type="predicted"/>